<reference evidence="19" key="1">
    <citation type="journal article" date="2021" name="Open Biol.">
        <title>Shared evolutionary footprints suggest mitochondrial oxidative damage underlies multiple complex I losses in fungi.</title>
        <authorList>
            <person name="Schikora-Tamarit M.A."/>
            <person name="Marcet-Houben M."/>
            <person name="Nosek J."/>
            <person name="Gabaldon T."/>
        </authorList>
    </citation>
    <scope>NUCLEOTIDE SEQUENCE</scope>
    <source>
        <strain evidence="19">CBS6341</strain>
    </source>
</reference>
<comment type="pathway">
    <text evidence="5 16">Protein modification; protein glycosylation.</text>
</comment>
<comment type="similarity">
    <text evidence="6 16">Belongs to the glycosyltransferase 2 family.</text>
</comment>
<evidence type="ECO:0000259" key="18">
    <source>
        <dbReference type="Pfam" id="PF00535"/>
    </source>
</evidence>
<evidence type="ECO:0000256" key="1">
    <source>
        <dbReference type="ARBA" id="ARBA00001913"/>
    </source>
</evidence>
<dbReference type="GO" id="GO:0005789">
    <property type="term" value="C:endoplasmic reticulum membrane"/>
    <property type="evidence" value="ECO:0007669"/>
    <property type="project" value="TreeGrafter"/>
</dbReference>
<accession>A0A9P8TF37</accession>
<keyword evidence="12 17" id="KW-1133">Transmembrane helix</keyword>
<dbReference type="SUPFAM" id="SSF53448">
    <property type="entry name" value="Nucleotide-diphospho-sugar transferases"/>
    <property type="match status" value="1"/>
</dbReference>
<dbReference type="CDD" id="cd06442">
    <property type="entry name" value="DPM1_like"/>
    <property type="match status" value="1"/>
</dbReference>
<evidence type="ECO:0000256" key="17">
    <source>
        <dbReference type="SAM" id="Phobius"/>
    </source>
</evidence>
<evidence type="ECO:0000256" key="6">
    <source>
        <dbReference type="ARBA" id="ARBA00006739"/>
    </source>
</evidence>
<feature type="domain" description="Glycosyltransferase 2-like" evidence="18">
    <location>
        <begin position="6"/>
        <end position="169"/>
    </location>
</feature>
<evidence type="ECO:0000256" key="5">
    <source>
        <dbReference type="ARBA" id="ARBA00004922"/>
    </source>
</evidence>
<keyword evidence="9 17" id="KW-0812">Transmembrane</keyword>
<dbReference type="PANTHER" id="PTHR43398:SF1">
    <property type="entry name" value="DOLICHOL-PHOSPHATE MANNOSYLTRANSFERASE SUBUNIT 1"/>
    <property type="match status" value="1"/>
</dbReference>
<dbReference type="FunFam" id="3.90.550.10:FF:000119">
    <property type="entry name" value="Dolichol-phosphate mannosyltransferase subunit 1"/>
    <property type="match status" value="1"/>
</dbReference>
<evidence type="ECO:0000256" key="3">
    <source>
        <dbReference type="ARBA" id="ARBA00001946"/>
    </source>
</evidence>
<evidence type="ECO:0000256" key="10">
    <source>
        <dbReference type="ARBA" id="ARBA00022723"/>
    </source>
</evidence>
<dbReference type="OrthoDB" id="2603at2759"/>
<keyword evidence="16" id="KW-0256">Endoplasmic reticulum</keyword>
<comment type="subunit">
    <text evidence="16">Component of the dolichol-phosphate mannose (DPM) synthase complex.</text>
</comment>
<keyword evidence="14" id="KW-0464">Manganese</keyword>
<organism evidence="19 20">
    <name type="scientific">Wickerhamomyces mucosus</name>
    <dbReference type="NCBI Taxonomy" id="1378264"/>
    <lineage>
        <taxon>Eukaryota</taxon>
        <taxon>Fungi</taxon>
        <taxon>Dikarya</taxon>
        <taxon>Ascomycota</taxon>
        <taxon>Saccharomycotina</taxon>
        <taxon>Saccharomycetes</taxon>
        <taxon>Phaffomycetales</taxon>
        <taxon>Wickerhamomycetaceae</taxon>
        <taxon>Wickerhamomyces</taxon>
    </lineage>
</organism>
<dbReference type="Pfam" id="PF00535">
    <property type="entry name" value="Glycos_transf_2"/>
    <property type="match status" value="1"/>
</dbReference>
<comment type="subcellular location">
    <subcellularLocation>
        <location evidence="4">Endomembrane system</location>
    </subcellularLocation>
    <subcellularLocation>
        <location evidence="16">Endoplasmic reticulum</location>
    </subcellularLocation>
</comment>
<dbReference type="InterPro" id="IPR039528">
    <property type="entry name" value="DPM1-like"/>
</dbReference>
<comment type="catalytic activity">
    <reaction evidence="16">
        <text>a di-trans,poly-cis-dolichyl phosphate + GDP-alpha-D-mannose = a di-trans,poly-cis-dolichyl beta-D-mannosyl phosphate + GDP</text>
        <dbReference type="Rhea" id="RHEA:21184"/>
        <dbReference type="Rhea" id="RHEA-COMP:19498"/>
        <dbReference type="Rhea" id="RHEA-COMP:19501"/>
        <dbReference type="ChEBI" id="CHEBI:57527"/>
        <dbReference type="ChEBI" id="CHEBI:57683"/>
        <dbReference type="ChEBI" id="CHEBI:58189"/>
        <dbReference type="ChEBI" id="CHEBI:58211"/>
    </reaction>
</comment>
<reference evidence="19" key="2">
    <citation type="submission" date="2021-01" db="EMBL/GenBank/DDBJ databases">
        <authorList>
            <person name="Schikora-Tamarit M.A."/>
        </authorList>
    </citation>
    <scope>NUCLEOTIDE SEQUENCE</scope>
    <source>
        <strain evidence="19">CBS6341</strain>
    </source>
</reference>
<comment type="cofactor">
    <cofactor evidence="1">
        <name>Ca(2+)</name>
        <dbReference type="ChEBI" id="CHEBI:29108"/>
    </cofactor>
</comment>
<protein>
    <recommendedName>
        <fullName evidence="16">Dolichol-phosphate mannosyltransferase subunit 1</fullName>
        <ecNumber evidence="16">2.4.1.83</ecNumber>
    </recommendedName>
</protein>
<keyword evidence="11" id="KW-0460">Magnesium</keyword>
<keyword evidence="8 16" id="KW-0808">Transferase</keyword>
<evidence type="ECO:0000256" key="2">
    <source>
        <dbReference type="ARBA" id="ARBA00001936"/>
    </source>
</evidence>
<evidence type="ECO:0000256" key="4">
    <source>
        <dbReference type="ARBA" id="ARBA00004308"/>
    </source>
</evidence>
<comment type="cofactor">
    <cofactor evidence="3">
        <name>Mg(2+)</name>
        <dbReference type="ChEBI" id="CHEBI:18420"/>
    </cofactor>
</comment>
<dbReference type="EC" id="2.4.1.83" evidence="16"/>
<evidence type="ECO:0000313" key="19">
    <source>
        <dbReference type="EMBL" id="KAH3676041.1"/>
    </source>
</evidence>
<keyword evidence="13 17" id="KW-0472">Membrane</keyword>
<proteinExistence type="inferred from homology"/>
<evidence type="ECO:0000256" key="14">
    <source>
        <dbReference type="ARBA" id="ARBA00023211"/>
    </source>
</evidence>
<dbReference type="AlphaFoldDB" id="A0A9P8TF37"/>
<feature type="transmembrane region" description="Helical" evidence="17">
    <location>
        <begin position="235"/>
        <end position="259"/>
    </location>
</feature>
<dbReference type="GO" id="GO:0035269">
    <property type="term" value="P:protein O-linked glycosylation via mannose"/>
    <property type="evidence" value="ECO:0007669"/>
    <property type="project" value="TreeGrafter"/>
</dbReference>
<evidence type="ECO:0000256" key="11">
    <source>
        <dbReference type="ARBA" id="ARBA00022842"/>
    </source>
</evidence>
<dbReference type="PANTHER" id="PTHR43398">
    <property type="entry name" value="DOLICHOL-PHOSPHATE MANNOSYLTRANSFERASE SUBUNIT 1"/>
    <property type="match status" value="1"/>
</dbReference>
<comment type="cofactor">
    <cofactor evidence="2">
        <name>Mn(2+)</name>
        <dbReference type="ChEBI" id="CHEBI:29035"/>
    </cofactor>
</comment>
<evidence type="ECO:0000256" key="13">
    <source>
        <dbReference type="ARBA" id="ARBA00023136"/>
    </source>
</evidence>
<dbReference type="EMBL" id="JAEUBF010000681">
    <property type="protein sequence ID" value="KAH3676041.1"/>
    <property type="molecule type" value="Genomic_DNA"/>
</dbReference>
<sequence>MAIENSIIVPAYHEKLNIRPLTTRVFAALGNEDSKKTEIIFVDDNSKDGSVEEVQTLQKEGYNVSIIVRTAERGLSSAVLRGFVESNGEYLVCMDADLQHPPESIPDFLKTLRNHPFVIGTRYAAGVGIDKDWPLYRRVISGGARLLALPLTSVSDPMSGYFGLHKKYLINAKQVDAQGFKIALELLAKLPLPKDQTVGEFPYSFGVRTEGESKLSSKVMIQYLAQLKDLYVYKFTWSTIIGFFLIFSILIMTFILELLKGYHASKN</sequence>
<name>A0A9P8TF37_9ASCO</name>
<dbReference type="GO" id="GO:0004582">
    <property type="term" value="F:dolichyl-phosphate beta-D-mannosyltransferase activity"/>
    <property type="evidence" value="ECO:0007669"/>
    <property type="project" value="UniProtKB-UniRule"/>
</dbReference>
<dbReference type="GO" id="GO:0046872">
    <property type="term" value="F:metal ion binding"/>
    <property type="evidence" value="ECO:0007669"/>
    <property type="project" value="UniProtKB-KW"/>
</dbReference>
<dbReference type="InterPro" id="IPR029044">
    <property type="entry name" value="Nucleotide-diphossugar_trans"/>
</dbReference>
<dbReference type="Gene3D" id="3.90.550.10">
    <property type="entry name" value="Spore Coat Polysaccharide Biosynthesis Protein SpsA, Chain A"/>
    <property type="match status" value="1"/>
</dbReference>
<evidence type="ECO:0000313" key="20">
    <source>
        <dbReference type="Proteomes" id="UP000769528"/>
    </source>
</evidence>
<keyword evidence="7 16" id="KW-0328">Glycosyltransferase</keyword>
<evidence type="ECO:0000256" key="16">
    <source>
        <dbReference type="RuleBase" id="RU365083"/>
    </source>
</evidence>
<gene>
    <name evidence="19" type="ORF">WICMUC_002337</name>
</gene>
<comment type="caution">
    <text evidence="19">The sequence shown here is derived from an EMBL/GenBank/DDBJ whole genome shotgun (WGS) entry which is preliminary data.</text>
</comment>
<evidence type="ECO:0000256" key="7">
    <source>
        <dbReference type="ARBA" id="ARBA00022676"/>
    </source>
</evidence>
<keyword evidence="10" id="KW-0479">Metal-binding</keyword>
<dbReference type="GO" id="GO:0006506">
    <property type="term" value="P:GPI anchor biosynthetic process"/>
    <property type="evidence" value="ECO:0007669"/>
    <property type="project" value="TreeGrafter"/>
</dbReference>
<evidence type="ECO:0000256" key="12">
    <source>
        <dbReference type="ARBA" id="ARBA00022989"/>
    </source>
</evidence>
<dbReference type="Proteomes" id="UP000769528">
    <property type="component" value="Unassembled WGS sequence"/>
</dbReference>
<dbReference type="GO" id="GO:0006488">
    <property type="term" value="P:dolichol-linked oligosaccharide biosynthetic process"/>
    <property type="evidence" value="ECO:0007669"/>
    <property type="project" value="TreeGrafter"/>
</dbReference>
<evidence type="ECO:0000256" key="9">
    <source>
        <dbReference type="ARBA" id="ARBA00022692"/>
    </source>
</evidence>
<evidence type="ECO:0000256" key="8">
    <source>
        <dbReference type="ARBA" id="ARBA00022679"/>
    </source>
</evidence>
<comment type="function">
    <text evidence="15 16">Transfers mannose from GDP-mannose to dolichol monophosphate to form dolichol phosphate mannose (Dol-P-Man) which is the mannosyl donor in pathways leading to N-glycosylation, glycosyl phosphatidylinositol membrane anchoring, and O-mannosylation of proteins.</text>
</comment>
<evidence type="ECO:0000256" key="15">
    <source>
        <dbReference type="ARBA" id="ARBA00053724"/>
    </source>
</evidence>
<keyword evidence="20" id="KW-1185">Reference proteome</keyword>
<dbReference type="InterPro" id="IPR001173">
    <property type="entry name" value="Glyco_trans_2-like"/>
</dbReference>